<dbReference type="InterPro" id="IPR013087">
    <property type="entry name" value="Znf_C2H2_type"/>
</dbReference>
<dbReference type="SMART" id="SM00355">
    <property type="entry name" value="ZnF_C2H2"/>
    <property type="match status" value="3"/>
</dbReference>
<dbReference type="GO" id="GO:0008270">
    <property type="term" value="F:zinc ion binding"/>
    <property type="evidence" value="ECO:0007669"/>
    <property type="project" value="UniProtKB-KW"/>
</dbReference>
<protein>
    <submittedName>
        <fullName evidence="10">Krueppel-like factor 10</fullName>
    </submittedName>
</protein>
<dbReference type="GO" id="GO:0000978">
    <property type="term" value="F:RNA polymerase II cis-regulatory region sequence-specific DNA binding"/>
    <property type="evidence" value="ECO:0007669"/>
    <property type="project" value="TreeGrafter"/>
</dbReference>
<dbReference type="PROSITE" id="PS50157">
    <property type="entry name" value="ZINC_FINGER_C2H2_2"/>
    <property type="match status" value="3"/>
</dbReference>
<accession>A0A6A4VUL3</accession>
<dbReference type="GO" id="GO:0000981">
    <property type="term" value="F:DNA-binding transcription factor activity, RNA polymerase II-specific"/>
    <property type="evidence" value="ECO:0007669"/>
    <property type="project" value="TreeGrafter"/>
</dbReference>
<feature type="compositionally biased region" description="Low complexity" evidence="8">
    <location>
        <begin position="24"/>
        <end position="40"/>
    </location>
</feature>
<evidence type="ECO:0000259" key="9">
    <source>
        <dbReference type="PROSITE" id="PS50157"/>
    </source>
</evidence>
<dbReference type="PANTHER" id="PTHR23235:SF164">
    <property type="entry name" value="C2H2-TYPE DOMAIN-CONTAINING PROTEIN"/>
    <property type="match status" value="1"/>
</dbReference>
<reference evidence="10 11" key="1">
    <citation type="submission" date="2019-07" db="EMBL/GenBank/DDBJ databases">
        <title>Draft genome assembly of a fouling barnacle, Amphibalanus amphitrite (Darwin, 1854): The first reference genome for Thecostraca.</title>
        <authorList>
            <person name="Kim W."/>
        </authorList>
    </citation>
    <scope>NUCLEOTIDE SEQUENCE [LARGE SCALE GENOMIC DNA]</scope>
    <source>
        <strain evidence="10">SNU_AA5</strain>
        <tissue evidence="10">Soma without cirri and trophi</tissue>
    </source>
</reference>
<dbReference type="GO" id="GO:0005634">
    <property type="term" value="C:nucleus"/>
    <property type="evidence" value="ECO:0007669"/>
    <property type="project" value="UniProtKB-SubCell"/>
</dbReference>
<comment type="subcellular location">
    <subcellularLocation>
        <location evidence="1">Nucleus</location>
    </subcellularLocation>
</comment>
<gene>
    <name evidence="10" type="primary">Klf10_0</name>
    <name evidence="10" type="ORF">FJT64_007135</name>
</gene>
<name>A0A6A4VUL3_AMPAM</name>
<dbReference type="Pfam" id="PF00096">
    <property type="entry name" value="zf-C2H2"/>
    <property type="match status" value="2"/>
</dbReference>
<dbReference type="FunFam" id="3.30.160.60:FF:000018">
    <property type="entry name" value="Krueppel-like factor 15"/>
    <property type="match status" value="1"/>
</dbReference>
<feature type="domain" description="C2H2-type" evidence="9">
    <location>
        <begin position="186"/>
        <end position="215"/>
    </location>
</feature>
<dbReference type="PANTHER" id="PTHR23235">
    <property type="entry name" value="KRUEPPEL-LIKE TRANSCRIPTION FACTOR"/>
    <property type="match status" value="1"/>
</dbReference>
<feature type="region of interest" description="Disordered" evidence="8">
    <location>
        <begin position="1"/>
        <end position="87"/>
    </location>
</feature>
<sequence>MLLEHFLLSPPASPRLEDNHSKDAMLAAKSLLTLSAARRPSPAPSPTRLAPTPPHSAPTPPHSAPSSDTEPEEAAPRRPPPPPAHRHNSMLAKSVIYRAHKDGTASPQPPAARPAAAPAAPSASARPVTIAPRPVPLLPLLSVPAGSAPLLLAPGHVLQVPQQLLTASGAHQLTASAPVPDRKRAYCCQHAGCDKTYFKSSHLKAHVRTHTGEKPFVCQWPECGRTFSRSDELSRHKRTHTGEKKFACDVCGRRFMRSDHLTKHMRRHARDRKTVGVPDTRQRAVLPPFFIQLSATAV</sequence>
<evidence type="ECO:0000256" key="6">
    <source>
        <dbReference type="ARBA" id="ARBA00023242"/>
    </source>
</evidence>
<dbReference type="SUPFAM" id="SSF57667">
    <property type="entry name" value="beta-beta-alpha zinc fingers"/>
    <property type="match status" value="1"/>
</dbReference>
<evidence type="ECO:0000256" key="1">
    <source>
        <dbReference type="ARBA" id="ARBA00004123"/>
    </source>
</evidence>
<dbReference type="Proteomes" id="UP000440578">
    <property type="component" value="Unassembled WGS sequence"/>
</dbReference>
<feature type="compositionally biased region" description="Pro residues" evidence="8">
    <location>
        <begin position="41"/>
        <end position="63"/>
    </location>
</feature>
<keyword evidence="11" id="KW-1185">Reference proteome</keyword>
<evidence type="ECO:0000256" key="4">
    <source>
        <dbReference type="ARBA" id="ARBA00022771"/>
    </source>
</evidence>
<keyword evidence="4 7" id="KW-0863">Zinc-finger</keyword>
<dbReference type="FunFam" id="3.30.160.60:FF:001110">
    <property type="entry name" value="Krueppel factor 13"/>
    <property type="match status" value="1"/>
</dbReference>
<evidence type="ECO:0000256" key="8">
    <source>
        <dbReference type="SAM" id="MobiDB-lite"/>
    </source>
</evidence>
<evidence type="ECO:0000313" key="11">
    <source>
        <dbReference type="Proteomes" id="UP000440578"/>
    </source>
</evidence>
<dbReference type="EMBL" id="VIIS01001627">
    <property type="protein sequence ID" value="KAF0295304.1"/>
    <property type="molecule type" value="Genomic_DNA"/>
</dbReference>
<dbReference type="FunFam" id="3.30.160.60:FF:000125">
    <property type="entry name" value="Putative zinc finger protein 143"/>
    <property type="match status" value="1"/>
</dbReference>
<evidence type="ECO:0000256" key="2">
    <source>
        <dbReference type="ARBA" id="ARBA00022723"/>
    </source>
</evidence>
<evidence type="ECO:0000256" key="5">
    <source>
        <dbReference type="ARBA" id="ARBA00022833"/>
    </source>
</evidence>
<keyword evidence="3" id="KW-0677">Repeat</keyword>
<evidence type="ECO:0000256" key="3">
    <source>
        <dbReference type="ARBA" id="ARBA00022737"/>
    </source>
</evidence>
<feature type="region of interest" description="Disordered" evidence="8">
    <location>
        <begin position="101"/>
        <end position="125"/>
    </location>
</feature>
<keyword evidence="2" id="KW-0479">Metal-binding</keyword>
<organism evidence="10 11">
    <name type="scientific">Amphibalanus amphitrite</name>
    <name type="common">Striped barnacle</name>
    <name type="synonym">Balanus amphitrite</name>
    <dbReference type="NCBI Taxonomy" id="1232801"/>
    <lineage>
        <taxon>Eukaryota</taxon>
        <taxon>Metazoa</taxon>
        <taxon>Ecdysozoa</taxon>
        <taxon>Arthropoda</taxon>
        <taxon>Crustacea</taxon>
        <taxon>Multicrustacea</taxon>
        <taxon>Cirripedia</taxon>
        <taxon>Thoracica</taxon>
        <taxon>Thoracicalcarea</taxon>
        <taxon>Balanomorpha</taxon>
        <taxon>Balanoidea</taxon>
        <taxon>Balanidae</taxon>
        <taxon>Amphibalaninae</taxon>
        <taxon>Amphibalanus</taxon>
    </lineage>
</organism>
<feature type="domain" description="C2H2-type" evidence="9">
    <location>
        <begin position="246"/>
        <end position="273"/>
    </location>
</feature>
<keyword evidence="5" id="KW-0862">Zinc</keyword>
<dbReference type="AlphaFoldDB" id="A0A6A4VUL3"/>
<proteinExistence type="predicted"/>
<dbReference type="OrthoDB" id="4748970at2759"/>
<dbReference type="Gene3D" id="3.30.160.60">
    <property type="entry name" value="Classic Zinc Finger"/>
    <property type="match status" value="3"/>
</dbReference>
<comment type="caution">
    <text evidence="10">The sequence shown here is derived from an EMBL/GenBank/DDBJ whole genome shotgun (WGS) entry which is preliminary data.</text>
</comment>
<feature type="domain" description="C2H2-type" evidence="9">
    <location>
        <begin position="216"/>
        <end position="245"/>
    </location>
</feature>
<dbReference type="InterPro" id="IPR036236">
    <property type="entry name" value="Znf_C2H2_sf"/>
</dbReference>
<evidence type="ECO:0000256" key="7">
    <source>
        <dbReference type="PROSITE-ProRule" id="PRU00042"/>
    </source>
</evidence>
<evidence type="ECO:0000313" key="10">
    <source>
        <dbReference type="EMBL" id="KAF0295304.1"/>
    </source>
</evidence>
<dbReference type="PROSITE" id="PS00028">
    <property type="entry name" value="ZINC_FINGER_C2H2_1"/>
    <property type="match status" value="3"/>
</dbReference>
<feature type="compositionally biased region" description="Low complexity" evidence="8">
    <location>
        <begin position="113"/>
        <end position="125"/>
    </location>
</feature>
<keyword evidence="6" id="KW-0539">Nucleus</keyword>